<reference evidence="1" key="1">
    <citation type="submission" date="2013-11" db="EMBL/GenBank/DDBJ databases">
        <title>The Genome Sequence of Phytophthora parasitica CJ02B3.</title>
        <authorList>
            <consortium name="The Broad Institute Genomics Platform"/>
            <person name="Russ C."/>
            <person name="Tyler B."/>
            <person name="Panabieres F."/>
            <person name="Shan W."/>
            <person name="Tripathy S."/>
            <person name="Grunwald N."/>
            <person name="Machado M."/>
            <person name="Johnson C.S."/>
            <person name="Arredondo F."/>
            <person name="Hong C."/>
            <person name="Coffey M."/>
            <person name="Young S.K."/>
            <person name="Zeng Q."/>
            <person name="Gargeya S."/>
            <person name="Fitzgerald M."/>
            <person name="Abouelleil A."/>
            <person name="Alvarado L."/>
            <person name="Chapman S.B."/>
            <person name="Gainer-Dewar J."/>
            <person name="Goldberg J."/>
            <person name="Griggs A."/>
            <person name="Gujja S."/>
            <person name="Hansen M."/>
            <person name="Howarth C."/>
            <person name="Imamovic A."/>
            <person name="Ireland A."/>
            <person name="Larimer J."/>
            <person name="McCowan C."/>
            <person name="Murphy C."/>
            <person name="Pearson M."/>
            <person name="Poon T.W."/>
            <person name="Priest M."/>
            <person name="Roberts A."/>
            <person name="Saif S."/>
            <person name="Shea T."/>
            <person name="Sykes S."/>
            <person name="Wortman J."/>
            <person name="Nusbaum C."/>
            <person name="Birren B."/>
        </authorList>
    </citation>
    <scope>NUCLEOTIDE SEQUENCE [LARGE SCALE GENOMIC DNA]</scope>
    <source>
        <strain evidence="1">CJ02B3</strain>
    </source>
</reference>
<proteinExistence type="predicted"/>
<dbReference type="EMBL" id="KI685439">
    <property type="protein sequence ID" value="ETK90780.1"/>
    <property type="molecule type" value="Genomic_DNA"/>
</dbReference>
<accession>W2H852</accession>
<dbReference type="AlphaFoldDB" id="W2H852"/>
<organism evidence="1">
    <name type="scientific">Phytophthora nicotianae</name>
    <name type="common">Potato buckeye rot agent</name>
    <name type="synonym">Phytophthora parasitica</name>
    <dbReference type="NCBI Taxonomy" id="4792"/>
    <lineage>
        <taxon>Eukaryota</taxon>
        <taxon>Sar</taxon>
        <taxon>Stramenopiles</taxon>
        <taxon>Oomycota</taxon>
        <taxon>Peronosporomycetes</taxon>
        <taxon>Peronosporales</taxon>
        <taxon>Peronosporaceae</taxon>
        <taxon>Phytophthora</taxon>
    </lineage>
</organism>
<protein>
    <submittedName>
        <fullName evidence="1">Uncharacterized protein</fullName>
    </submittedName>
</protein>
<dbReference type="Proteomes" id="UP000053236">
    <property type="component" value="Unassembled WGS sequence"/>
</dbReference>
<sequence>MRRFDAFVEMATASSGASSSHYASSYCRLEVLGVRIATQHYEVAFRIRSR</sequence>
<name>W2H852_PHYNI</name>
<evidence type="ECO:0000313" key="1">
    <source>
        <dbReference type="EMBL" id="ETK90780.1"/>
    </source>
</evidence>
<gene>
    <name evidence="1" type="ORF">L915_05516</name>
</gene>